<dbReference type="EMBL" id="CP065748">
    <property type="protein sequence ID" value="QPS83492.1"/>
    <property type="molecule type" value="Genomic_DNA"/>
</dbReference>
<protein>
    <recommendedName>
        <fullName evidence="1">Putative DnaT-like domain-containing protein</fullName>
    </recommendedName>
</protein>
<dbReference type="AlphaFoldDB" id="A0A7T2YWK1"/>
<sequence length="138" mass="15105">MALIVAPAEGYDSLVTLAEAVVYMANYGHTWPADEPAQEVALRRATQYILSNYALDPQYLDPVAQKVKDACCEAAWRAANGELFQDSDGRVKIEQTVDDITTRWAEGQQGGQMRFAVIDALLRGLTTGGAMNIRLVRG</sequence>
<dbReference type="Pfam" id="PF20557">
    <property type="entry name" value="DnaT_2"/>
    <property type="match status" value="2"/>
</dbReference>
<evidence type="ECO:0000259" key="1">
    <source>
        <dbReference type="Pfam" id="PF20557"/>
    </source>
</evidence>
<evidence type="ECO:0000313" key="3">
    <source>
        <dbReference type="Proteomes" id="UP000595064"/>
    </source>
</evidence>
<name>A0A7T2YWK1_9BURK</name>
<dbReference type="KEGG" id="dla:I6G47_10665"/>
<reference evidence="2 3" key="1">
    <citation type="submission" date="2020-12" db="EMBL/GenBank/DDBJ databases">
        <title>FDA dAtabase for Regulatory Grade micrObial Sequences (FDA-ARGOS): Supporting development and validation of Infectious Disease Dx tests.</title>
        <authorList>
            <person name="Sproer C."/>
            <person name="Gronow S."/>
            <person name="Severitt S."/>
            <person name="Schroder I."/>
            <person name="Tallon L."/>
            <person name="Sadzewicz L."/>
            <person name="Zhao X."/>
            <person name="Boylan J."/>
            <person name="Ott S."/>
            <person name="Bowen H."/>
            <person name="Vavikolanu K."/>
            <person name="Mehta A."/>
            <person name="Aluvathingal J."/>
            <person name="Nadendla S."/>
            <person name="Lowell S."/>
            <person name="Myers T."/>
            <person name="Yan Y."/>
            <person name="Sichtig H."/>
        </authorList>
    </citation>
    <scope>NUCLEOTIDE SEQUENCE [LARGE SCALE GENOMIC DNA]</scope>
    <source>
        <strain evidence="2 3">FDAARGOS_890</strain>
    </source>
</reference>
<keyword evidence="3" id="KW-1185">Reference proteome</keyword>
<dbReference type="RefSeq" id="WP_016454480.1">
    <property type="nucleotide sequence ID" value="NZ_CP065748.1"/>
</dbReference>
<proteinExistence type="predicted"/>
<organism evidence="2 3">
    <name type="scientific">Delftia lacustris</name>
    <dbReference type="NCBI Taxonomy" id="558537"/>
    <lineage>
        <taxon>Bacteria</taxon>
        <taxon>Pseudomonadati</taxon>
        <taxon>Pseudomonadota</taxon>
        <taxon>Betaproteobacteria</taxon>
        <taxon>Burkholderiales</taxon>
        <taxon>Comamonadaceae</taxon>
        <taxon>Delftia</taxon>
    </lineage>
</organism>
<evidence type="ECO:0000313" key="2">
    <source>
        <dbReference type="EMBL" id="QPS83492.1"/>
    </source>
</evidence>
<feature type="domain" description="Putative DnaT-like" evidence="1">
    <location>
        <begin position="61"/>
        <end position="138"/>
    </location>
</feature>
<gene>
    <name evidence="2" type="ORF">I6G47_10665</name>
</gene>
<accession>A0A7T2YWK1</accession>
<dbReference type="InterPro" id="IPR046787">
    <property type="entry name" value="DnaT_2"/>
</dbReference>
<feature type="domain" description="Putative DnaT-like" evidence="1">
    <location>
        <begin position="1"/>
        <end position="53"/>
    </location>
</feature>
<dbReference type="Proteomes" id="UP000595064">
    <property type="component" value="Chromosome"/>
</dbReference>